<gene>
    <name evidence="1" type="ORF">KI387_026719</name>
</gene>
<dbReference type="AlphaFoldDB" id="A0AA38FZ51"/>
<evidence type="ECO:0000313" key="1">
    <source>
        <dbReference type="EMBL" id="KAH9311684.1"/>
    </source>
</evidence>
<feature type="non-terminal residue" evidence="1">
    <location>
        <position position="98"/>
    </location>
</feature>
<proteinExistence type="predicted"/>
<accession>A0AA38FZ51</accession>
<comment type="caution">
    <text evidence="1">The sequence shown here is derived from an EMBL/GenBank/DDBJ whole genome shotgun (WGS) entry which is preliminary data.</text>
</comment>
<organism evidence="1 2">
    <name type="scientific">Taxus chinensis</name>
    <name type="common">Chinese yew</name>
    <name type="synonym">Taxus wallichiana var. chinensis</name>
    <dbReference type="NCBI Taxonomy" id="29808"/>
    <lineage>
        <taxon>Eukaryota</taxon>
        <taxon>Viridiplantae</taxon>
        <taxon>Streptophyta</taxon>
        <taxon>Embryophyta</taxon>
        <taxon>Tracheophyta</taxon>
        <taxon>Spermatophyta</taxon>
        <taxon>Pinopsida</taxon>
        <taxon>Pinidae</taxon>
        <taxon>Conifers II</taxon>
        <taxon>Cupressales</taxon>
        <taxon>Taxaceae</taxon>
        <taxon>Taxus</taxon>
    </lineage>
</organism>
<dbReference type="Proteomes" id="UP000824469">
    <property type="component" value="Unassembled WGS sequence"/>
</dbReference>
<reference evidence="1 2" key="1">
    <citation type="journal article" date="2021" name="Nat. Plants">
        <title>The Taxus genome provides insights into paclitaxel biosynthesis.</title>
        <authorList>
            <person name="Xiong X."/>
            <person name="Gou J."/>
            <person name="Liao Q."/>
            <person name="Li Y."/>
            <person name="Zhou Q."/>
            <person name="Bi G."/>
            <person name="Li C."/>
            <person name="Du R."/>
            <person name="Wang X."/>
            <person name="Sun T."/>
            <person name="Guo L."/>
            <person name="Liang H."/>
            <person name="Lu P."/>
            <person name="Wu Y."/>
            <person name="Zhang Z."/>
            <person name="Ro D.K."/>
            <person name="Shang Y."/>
            <person name="Huang S."/>
            <person name="Yan J."/>
        </authorList>
    </citation>
    <scope>NUCLEOTIDE SEQUENCE [LARGE SCALE GENOMIC DNA]</scope>
    <source>
        <strain evidence="1">Ta-2019</strain>
    </source>
</reference>
<sequence>MEPIGNREKDGRPSTWVEILGAENWDPSVSKNLELVKEKGNLSLKIPDSLLARTKVSMEGALFAKCMGSRPYIDYFRGLEKIRWVDNGSIEILAYANG</sequence>
<dbReference type="EMBL" id="JAHRHJ020000006">
    <property type="protein sequence ID" value="KAH9311684.1"/>
    <property type="molecule type" value="Genomic_DNA"/>
</dbReference>
<keyword evidence="2" id="KW-1185">Reference proteome</keyword>
<name>A0AA38FZ51_TAXCH</name>
<evidence type="ECO:0000313" key="2">
    <source>
        <dbReference type="Proteomes" id="UP000824469"/>
    </source>
</evidence>
<protein>
    <submittedName>
        <fullName evidence="1">Uncharacterized protein</fullName>
    </submittedName>
</protein>